<evidence type="ECO:0000256" key="1">
    <source>
        <dbReference type="ARBA" id="ARBA00004141"/>
    </source>
</evidence>
<feature type="non-terminal residue" evidence="7">
    <location>
        <position position="1"/>
    </location>
</feature>
<proteinExistence type="inferred from homology"/>
<dbReference type="GO" id="GO:0016020">
    <property type="term" value="C:membrane"/>
    <property type="evidence" value="ECO:0007669"/>
    <property type="project" value="UniProtKB-SubCell"/>
</dbReference>
<evidence type="ECO:0000313" key="7">
    <source>
        <dbReference type="EMBL" id="CAL4191520.1"/>
    </source>
</evidence>
<evidence type="ECO:0000313" key="8">
    <source>
        <dbReference type="Proteomes" id="UP001497623"/>
    </source>
</evidence>
<keyword evidence="4 6" id="KW-1133">Transmembrane helix</keyword>
<evidence type="ECO:0000256" key="4">
    <source>
        <dbReference type="ARBA" id="ARBA00022989"/>
    </source>
</evidence>
<protein>
    <submittedName>
        <fullName evidence="7">Uncharacterized protein</fullName>
    </submittedName>
</protein>
<evidence type="ECO:0000256" key="3">
    <source>
        <dbReference type="ARBA" id="ARBA00022692"/>
    </source>
</evidence>
<organism evidence="7 8">
    <name type="scientific">Meganyctiphanes norvegica</name>
    <name type="common">Northern krill</name>
    <name type="synonym">Thysanopoda norvegica</name>
    <dbReference type="NCBI Taxonomy" id="48144"/>
    <lineage>
        <taxon>Eukaryota</taxon>
        <taxon>Metazoa</taxon>
        <taxon>Ecdysozoa</taxon>
        <taxon>Arthropoda</taxon>
        <taxon>Crustacea</taxon>
        <taxon>Multicrustacea</taxon>
        <taxon>Malacostraca</taxon>
        <taxon>Eumalacostraca</taxon>
        <taxon>Eucarida</taxon>
        <taxon>Euphausiacea</taxon>
        <taxon>Euphausiidae</taxon>
        <taxon>Meganyctiphanes</taxon>
    </lineage>
</organism>
<name>A0AAV2SEI0_MEGNR</name>
<feature type="transmembrane region" description="Helical" evidence="6">
    <location>
        <begin position="208"/>
        <end position="226"/>
    </location>
</feature>
<sequence>GQSGKWSAGCGHHGNEVRPIHHLCHNSSEGVRSEVDFLINDCNKRMAQVMYQTIVIVYYTTLIPCFFVPSSLHYDVSWVTCHTLFVATTCFLWHLLYCYPAKYCDVLHQSALHLGGWARVEGRSSHAPYNSWNAAILWPQGALVKHTRELYRAEGITNAAEPGNTTHSRLYALFSDPSRPLLVCVWVCVCCVLLHLVLLASLHQWHQLLATALVLGAAYAALYHLFRDYLIVRKVYQNEQQIQDRVVS</sequence>
<gene>
    <name evidence="7" type="ORF">MNOR_LOCUS36606</name>
</gene>
<dbReference type="Proteomes" id="UP001497623">
    <property type="component" value="Unassembled WGS sequence"/>
</dbReference>
<evidence type="ECO:0000256" key="2">
    <source>
        <dbReference type="ARBA" id="ARBA00010737"/>
    </source>
</evidence>
<feature type="transmembrane region" description="Helical" evidence="6">
    <location>
        <begin position="181"/>
        <end position="202"/>
    </location>
</feature>
<dbReference type="AlphaFoldDB" id="A0AAV2SEI0"/>
<keyword evidence="3 6" id="KW-0812">Transmembrane</keyword>
<dbReference type="Pfam" id="PF10271">
    <property type="entry name" value="Tmp39"/>
    <property type="match status" value="1"/>
</dbReference>
<dbReference type="PANTHER" id="PTHR12995:SF4">
    <property type="entry name" value="FI21814P1"/>
    <property type="match status" value="1"/>
</dbReference>
<evidence type="ECO:0000256" key="5">
    <source>
        <dbReference type="ARBA" id="ARBA00023136"/>
    </source>
</evidence>
<accession>A0AAV2SEI0</accession>
<comment type="subcellular location">
    <subcellularLocation>
        <location evidence="1">Membrane</location>
        <topology evidence="1">Multi-pass membrane protein</topology>
    </subcellularLocation>
</comment>
<feature type="transmembrane region" description="Helical" evidence="6">
    <location>
        <begin position="76"/>
        <end position="99"/>
    </location>
</feature>
<dbReference type="PANTHER" id="PTHR12995">
    <property type="entry name" value="FI21814P1"/>
    <property type="match status" value="1"/>
</dbReference>
<keyword evidence="5 6" id="KW-0472">Membrane</keyword>
<feature type="transmembrane region" description="Helical" evidence="6">
    <location>
        <begin position="49"/>
        <end position="70"/>
    </location>
</feature>
<dbReference type="EMBL" id="CAXKWB010067860">
    <property type="protein sequence ID" value="CAL4191520.1"/>
    <property type="molecule type" value="Genomic_DNA"/>
</dbReference>
<keyword evidence="8" id="KW-1185">Reference proteome</keyword>
<evidence type="ECO:0000256" key="6">
    <source>
        <dbReference type="SAM" id="Phobius"/>
    </source>
</evidence>
<dbReference type="InterPro" id="IPR019397">
    <property type="entry name" value="Uncharacterised_TMEM39"/>
</dbReference>
<reference evidence="7 8" key="1">
    <citation type="submission" date="2024-05" db="EMBL/GenBank/DDBJ databases">
        <authorList>
            <person name="Wallberg A."/>
        </authorList>
    </citation>
    <scope>NUCLEOTIDE SEQUENCE [LARGE SCALE GENOMIC DNA]</scope>
</reference>
<comment type="similarity">
    <text evidence="2">Belongs to the TMEM39 family.</text>
</comment>
<comment type="caution">
    <text evidence="7">The sequence shown here is derived from an EMBL/GenBank/DDBJ whole genome shotgun (WGS) entry which is preliminary data.</text>
</comment>